<proteinExistence type="predicted"/>
<dbReference type="SUPFAM" id="SSF51735">
    <property type="entry name" value="NAD(P)-binding Rossmann-fold domains"/>
    <property type="match status" value="1"/>
</dbReference>
<dbReference type="PANTHER" id="PTHR43000">
    <property type="entry name" value="DTDP-D-GLUCOSE 4,6-DEHYDRATASE-RELATED"/>
    <property type="match status" value="1"/>
</dbReference>
<dbReference type="InterPro" id="IPR016040">
    <property type="entry name" value="NAD(P)-bd_dom"/>
</dbReference>
<accession>A0A1F7I6V5</accession>
<sequence>MKRLIIGGAGFIGINLAEYLLTKGEDVLIFDNLSRKGTSLNFAWIKKTYPQVKFVKGDIRTDYKKLVALLGKVDVAYHLAGQVAVTNSVADPRYDFENNAIGSFNVLEAARLSDKPPILFYSSTNKVYGAMEDVKTVKKKTRYEFKKFPNGISEKRLLDFHSPYGCSKGMADQYFRDYARIYGLKTVVFRQSCIYGKRQFGIEDQGWIAWFIIAILLNKPITMYGNGKQVRDILFITDLIQAYELAEKNIKKTSGQIYNIGGGKKFTLSLLETFAYLEKLYSKKINYKTSDWRPGDQPIYVSDISKAKEDFGWSPKISPEKGVKFLFDWVKQNKELFKNF</sequence>
<evidence type="ECO:0000259" key="1">
    <source>
        <dbReference type="Pfam" id="PF16363"/>
    </source>
</evidence>
<evidence type="ECO:0000313" key="3">
    <source>
        <dbReference type="Proteomes" id="UP000179270"/>
    </source>
</evidence>
<dbReference type="Proteomes" id="UP000179270">
    <property type="component" value="Unassembled WGS sequence"/>
</dbReference>
<reference evidence="2 3" key="1">
    <citation type="journal article" date="2016" name="Nat. Commun.">
        <title>Thousands of microbial genomes shed light on interconnected biogeochemical processes in an aquifer system.</title>
        <authorList>
            <person name="Anantharaman K."/>
            <person name="Brown C.T."/>
            <person name="Hug L.A."/>
            <person name="Sharon I."/>
            <person name="Castelle C.J."/>
            <person name="Probst A.J."/>
            <person name="Thomas B.C."/>
            <person name="Singh A."/>
            <person name="Wilkins M.J."/>
            <person name="Karaoz U."/>
            <person name="Brodie E.L."/>
            <person name="Williams K.H."/>
            <person name="Hubbard S.S."/>
            <person name="Banfield J.F."/>
        </authorList>
    </citation>
    <scope>NUCLEOTIDE SEQUENCE [LARGE SCALE GENOMIC DNA]</scope>
</reference>
<dbReference type="STRING" id="1802055.A3A74_05750"/>
<dbReference type="Pfam" id="PF16363">
    <property type="entry name" value="GDP_Man_Dehyd"/>
    <property type="match status" value="1"/>
</dbReference>
<feature type="domain" description="NAD(P)-binding" evidence="1">
    <location>
        <begin position="4"/>
        <end position="324"/>
    </location>
</feature>
<comment type="caution">
    <text evidence="2">The sequence shown here is derived from an EMBL/GenBank/DDBJ whole genome shotgun (WGS) entry which is preliminary data.</text>
</comment>
<protein>
    <submittedName>
        <fullName evidence="2">CDP-paratose 2-epimerase</fullName>
    </submittedName>
</protein>
<dbReference type="InterPro" id="IPR036291">
    <property type="entry name" value="NAD(P)-bd_dom_sf"/>
</dbReference>
<gene>
    <name evidence="2" type="ORF">A3A74_05750</name>
</gene>
<evidence type="ECO:0000313" key="2">
    <source>
        <dbReference type="EMBL" id="OGK39100.1"/>
    </source>
</evidence>
<organism evidence="2 3">
    <name type="scientific">Candidatus Roizmanbacteria bacterium RIFCSPLOWO2_01_FULL_35_13</name>
    <dbReference type="NCBI Taxonomy" id="1802055"/>
    <lineage>
        <taxon>Bacteria</taxon>
        <taxon>Candidatus Roizmaniibacteriota</taxon>
    </lineage>
</organism>
<dbReference type="AlphaFoldDB" id="A0A1F7I6V5"/>
<dbReference type="EMBL" id="MGAF01000058">
    <property type="protein sequence ID" value="OGK39100.1"/>
    <property type="molecule type" value="Genomic_DNA"/>
</dbReference>
<dbReference type="Gene3D" id="3.40.50.720">
    <property type="entry name" value="NAD(P)-binding Rossmann-like Domain"/>
    <property type="match status" value="1"/>
</dbReference>
<name>A0A1F7I6V5_9BACT</name>